<dbReference type="InterPro" id="IPR017871">
    <property type="entry name" value="ABC_transporter-like_CS"/>
</dbReference>
<keyword evidence="11" id="KW-1185">Reference proteome</keyword>
<evidence type="ECO:0000259" key="9">
    <source>
        <dbReference type="PROSITE" id="PS50929"/>
    </source>
</evidence>
<dbReference type="PANTHER" id="PTHR24221:SF632">
    <property type="entry name" value="ATP-DEPENDENT LIPID A-CORE FLIPPASE"/>
    <property type="match status" value="1"/>
</dbReference>
<dbReference type="Proteomes" id="UP001451571">
    <property type="component" value="Chromosome"/>
</dbReference>
<feature type="transmembrane region" description="Helical" evidence="7">
    <location>
        <begin position="59"/>
        <end position="86"/>
    </location>
</feature>
<feature type="transmembrane region" description="Helical" evidence="7">
    <location>
        <begin position="303"/>
        <end position="319"/>
    </location>
</feature>
<name>A0ABZ3EVC7_9FIRM</name>
<dbReference type="PROSITE" id="PS00211">
    <property type="entry name" value="ABC_TRANSPORTER_1"/>
    <property type="match status" value="1"/>
</dbReference>
<feature type="transmembrane region" description="Helical" evidence="7">
    <location>
        <begin position="185"/>
        <end position="208"/>
    </location>
</feature>
<dbReference type="EMBL" id="CP146256">
    <property type="protein sequence ID" value="XAH73534.1"/>
    <property type="molecule type" value="Genomic_DNA"/>
</dbReference>
<dbReference type="Pfam" id="PF00005">
    <property type="entry name" value="ABC_tran"/>
    <property type="match status" value="1"/>
</dbReference>
<keyword evidence="3" id="KW-0547">Nucleotide-binding</keyword>
<gene>
    <name evidence="10" type="ORF">V6984_18835</name>
</gene>
<accession>A0ABZ3EVC7</accession>
<evidence type="ECO:0000256" key="6">
    <source>
        <dbReference type="ARBA" id="ARBA00023136"/>
    </source>
</evidence>
<dbReference type="InterPro" id="IPR036640">
    <property type="entry name" value="ABC1_TM_sf"/>
</dbReference>
<dbReference type="Pfam" id="PF00664">
    <property type="entry name" value="ABC_membrane"/>
    <property type="match status" value="1"/>
</dbReference>
<dbReference type="GO" id="GO:0005524">
    <property type="term" value="F:ATP binding"/>
    <property type="evidence" value="ECO:0007669"/>
    <property type="project" value="UniProtKB-KW"/>
</dbReference>
<evidence type="ECO:0000313" key="11">
    <source>
        <dbReference type="Proteomes" id="UP001451571"/>
    </source>
</evidence>
<dbReference type="RefSeq" id="WP_342757138.1">
    <property type="nucleotide sequence ID" value="NZ_CP146256.1"/>
</dbReference>
<feature type="transmembrane region" description="Helical" evidence="7">
    <location>
        <begin position="214"/>
        <end position="231"/>
    </location>
</feature>
<dbReference type="InterPro" id="IPR003593">
    <property type="entry name" value="AAA+_ATPase"/>
</dbReference>
<feature type="domain" description="ABC transporter" evidence="8">
    <location>
        <begin position="403"/>
        <end position="621"/>
    </location>
</feature>
<keyword evidence="4 10" id="KW-0067">ATP-binding</keyword>
<dbReference type="SUPFAM" id="SSF90123">
    <property type="entry name" value="ABC transporter transmembrane region"/>
    <property type="match status" value="1"/>
</dbReference>
<dbReference type="SMART" id="SM00382">
    <property type="entry name" value="AAA"/>
    <property type="match status" value="1"/>
</dbReference>
<comment type="subcellular location">
    <subcellularLocation>
        <location evidence="1">Cell membrane</location>
        <topology evidence="1">Multi-pass membrane protein</topology>
    </subcellularLocation>
</comment>
<dbReference type="Gene3D" id="1.20.1560.10">
    <property type="entry name" value="ABC transporter type 1, transmembrane domain"/>
    <property type="match status" value="1"/>
</dbReference>
<keyword evidence="2 7" id="KW-0812">Transmembrane</keyword>
<dbReference type="PANTHER" id="PTHR24221">
    <property type="entry name" value="ATP-BINDING CASSETTE SUB-FAMILY B"/>
    <property type="match status" value="1"/>
</dbReference>
<feature type="domain" description="ABC transmembrane type-1" evidence="9">
    <location>
        <begin position="97"/>
        <end position="359"/>
    </location>
</feature>
<evidence type="ECO:0000259" key="8">
    <source>
        <dbReference type="PROSITE" id="PS50893"/>
    </source>
</evidence>
<dbReference type="SUPFAM" id="SSF52540">
    <property type="entry name" value="P-loop containing nucleoside triphosphate hydrolases"/>
    <property type="match status" value="1"/>
</dbReference>
<feature type="transmembrane region" description="Helical" evidence="7">
    <location>
        <begin position="106"/>
        <end position="127"/>
    </location>
</feature>
<dbReference type="InterPro" id="IPR027417">
    <property type="entry name" value="P-loop_NTPase"/>
</dbReference>
<evidence type="ECO:0000256" key="4">
    <source>
        <dbReference type="ARBA" id="ARBA00022840"/>
    </source>
</evidence>
<dbReference type="Gene3D" id="3.40.50.300">
    <property type="entry name" value="P-loop containing nucleotide triphosphate hydrolases"/>
    <property type="match status" value="1"/>
</dbReference>
<evidence type="ECO:0000256" key="2">
    <source>
        <dbReference type="ARBA" id="ARBA00022692"/>
    </source>
</evidence>
<dbReference type="InterPro" id="IPR039421">
    <property type="entry name" value="Type_1_exporter"/>
</dbReference>
<organism evidence="10 11">
    <name type="scientific">Kineothrix sedimenti</name>
    <dbReference type="NCBI Taxonomy" id="3123317"/>
    <lineage>
        <taxon>Bacteria</taxon>
        <taxon>Bacillati</taxon>
        <taxon>Bacillota</taxon>
        <taxon>Clostridia</taxon>
        <taxon>Lachnospirales</taxon>
        <taxon>Lachnospiraceae</taxon>
        <taxon>Kineothrix</taxon>
    </lineage>
</organism>
<sequence length="621" mass="70171">MLKYKDDFFFAERIDMRKSCVTANGVNSSNKRAEVRHRMVKILAKLNILLDRKQKEKMVGLVFIMLIGAVLETLGIGMVYPVAAVITDPDAIEKNKLLSTIYDMFHMQSVAQFTMVVMGALIVVFAVKNSYLFFQNKVQLKFVYSNQFATSRRMMINFMKRPYEYYLNADTSVIQRSITSDVNNMYGLILSLLQLFSELIVFVCLVCVCLKSDVMMTATVSVLLVAVLLIIKGILKPIMRKAGEENQDYYSGLYKWIEQSVMGIKEIKVANKENYFINEYSACGAGYVNAVQRYNIFNATPRLLIETVAIAGMVFYLMIKISGGTAVADIVPQITTLAVAAMRLIPSANRINNYLTSIAYFEPFFMGVTDNLQEDIRDENIDYKEEVYRQKRNIEKLPVKREILLKNITYKYPNTDVLIFDKATMSIPVGKSVGVVGTSGAGKTTVVDIMLGLLRLQEGEILADGIEVRENYESWLKNIGYIPQTIFMIDSTIRKNVAFGYADEDIDDNKVWQALKEAQLDEFVRGLPEGLDTGIGERGIRISGGQRQRIGIARALFEDPEVLVLDEATSALDNDTEAAIMESINRLHGRKTLVIIAHRLQTIEKCDIVYRVENGQASRER</sequence>
<evidence type="ECO:0000313" key="10">
    <source>
        <dbReference type="EMBL" id="XAH73534.1"/>
    </source>
</evidence>
<dbReference type="PROSITE" id="PS50929">
    <property type="entry name" value="ABC_TM1F"/>
    <property type="match status" value="1"/>
</dbReference>
<evidence type="ECO:0000256" key="1">
    <source>
        <dbReference type="ARBA" id="ARBA00004651"/>
    </source>
</evidence>
<keyword evidence="5 7" id="KW-1133">Transmembrane helix</keyword>
<evidence type="ECO:0000256" key="3">
    <source>
        <dbReference type="ARBA" id="ARBA00022741"/>
    </source>
</evidence>
<reference evidence="10 11" key="1">
    <citation type="submission" date="2024-02" db="EMBL/GenBank/DDBJ databases">
        <title>Bacterial strain from lacustrine sediment.</title>
        <authorList>
            <person name="Petit C."/>
            <person name="Fadhlaoui K."/>
        </authorList>
    </citation>
    <scope>NUCLEOTIDE SEQUENCE [LARGE SCALE GENOMIC DNA]</scope>
    <source>
        <strain evidence="10 11">IPX-CK</strain>
    </source>
</reference>
<evidence type="ECO:0000256" key="5">
    <source>
        <dbReference type="ARBA" id="ARBA00022989"/>
    </source>
</evidence>
<keyword evidence="6 7" id="KW-0472">Membrane</keyword>
<dbReference type="PROSITE" id="PS50893">
    <property type="entry name" value="ABC_TRANSPORTER_2"/>
    <property type="match status" value="1"/>
</dbReference>
<evidence type="ECO:0000256" key="7">
    <source>
        <dbReference type="SAM" id="Phobius"/>
    </source>
</evidence>
<dbReference type="InterPro" id="IPR011527">
    <property type="entry name" value="ABC1_TM_dom"/>
</dbReference>
<proteinExistence type="predicted"/>
<protein>
    <submittedName>
        <fullName evidence="10">ABC transporter ATP-binding protein</fullName>
    </submittedName>
</protein>
<dbReference type="InterPro" id="IPR003439">
    <property type="entry name" value="ABC_transporter-like_ATP-bd"/>
</dbReference>